<evidence type="ECO:0000256" key="1">
    <source>
        <dbReference type="SAM" id="Phobius"/>
    </source>
</evidence>
<comment type="caution">
    <text evidence="2">The sequence shown here is derived from an EMBL/GenBank/DDBJ whole genome shotgun (WGS) entry which is preliminary data.</text>
</comment>
<dbReference type="AlphaFoldDB" id="X1KTK0"/>
<organism evidence="2">
    <name type="scientific">marine sediment metagenome</name>
    <dbReference type="NCBI Taxonomy" id="412755"/>
    <lineage>
        <taxon>unclassified sequences</taxon>
        <taxon>metagenomes</taxon>
        <taxon>ecological metagenomes</taxon>
    </lineage>
</organism>
<name>X1KTK0_9ZZZZ</name>
<dbReference type="EMBL" id="BARV01007587">
    <property type="protein sequence ID" value="GAI10008.1"/>
    <property type="molecule type" value="Genomic_DNA"/>
</dbReference>
<sequence>MAEQEKKWKKAVMMAIVIGVLDVLVLFLGTFKLFHIAWSVGSMGVITFLGILMLVNYLSESAALDKGEMRKAIAKCENHQNTEAHPLQNIEHHIEHTELIDLWKYFSQRADQLSDKLWTISTWLIILAIGIVSYTAKVLLIEKSSQHVDKNFWAALVFLGLALVICIYTYFGIIRDFGKHIVRNQKRASHLASRILPLKEVIDIMKNDEKKGGPGVVRILSICSLSIGGFSLILILWCIIELLKLR</sequence>
<feature type="transmembrane region" description="Helical" evidence="1">
    <location>
        <begin position="12"/>
        <end position="30"/>
    </location>
</feature>
<keyword evidence="1" id="KW-1133">Transmembrane helix</keyword>
<gene>
    <name evidence="2" type="ORF">S06H3_15419</name>
</gene>
<protein>
    <submittedName>
        <fullName evidence="2">Uncharacterized protein</fullName>
    </submittedName>
</protein>
<feature type="transmembrane region" description="Helical" evidence="1">
    <location>
        <begin position="36"/>
        <end position="59"/>
    </location>
</feature>
<feature type="transmembrane region" description="Helical" evidence="1">
    <location>
        <begin position="215"/>
        <end position="240"/>
    </location>
</feature>
<evidence type="ECO:0000313" key="2">
    <source>
        <dbReference type="EMBL" id="GAI10008.1"/>
    </source>
</evidence>
<reference evidence="2" key="1">
    <citation type="journal article" date="2014" name="Front. Microbiol.">
        <title>High frequency of phylogenetically diverse reductive dehalogenase-homologous genes in deep subseafloor sedimentary metagenomes.</title>
        <authorList>
            <person name="Kawai M."/>
            <person name="Futagami T."/>
            <person name="Toyoda A."/>
            <person name="Takaki Y."/>
            <person name="Nishi S."/>
            <person name="Hori S."/>
            <person name="Arai W."/>
            <person name="Tsubouchi T."/>
            <person name="Morono Y."/>
            <person name="Uchiyama I."/>
            <person name="Ito T."/>
            <person name="Fujiyama A."/>
            <person name="Inagaki F."/>
            <person name="Takami H."/>
        </authorList>
    </citation>
    <scope>NUCLEOTIDE SEQUENCE</scope>
    <source>
        <strain evidence="2">Expedition CK06-06</strain>
    </source>
</reference>
<feature type="transmembrane region" description="Helical" evidence="1">
    <location>
        <begin position="117"/>
        <end position="140"/>
    </location>
</feature>
<proteinExistence type="predicted"/>
<keyword evidence="1" id="KW-0812">Transmembrane</keyword>
<keyword evidence="1" id="KW-0472">Membrane</keyword>
<accession>X1KTK0</accession>
<feature type="transmembrane region" description="Helical" evidence="1">
    <location>
        <begin position="152"/>
        <end position="173"/>
    </location>
</feature>